<evidence type="ECO:0000259" key="4">
    <source>
        <dbReference type="PROSITE" id="PS50234"/>
    </source>
</evidence>
<dbReference type="EnsemblProtists" id="EKX31693">
    <property type="protein sequence ID" value="EKX31693"/>
    <property type="gene ID" value="GUITHDRAFT_98761"/>
</dbReference>
<evidence type="ECO:0000256" key="1">
    <source>
        <dbReference type="ARBA" id="ARBA00009048"/>
    </source>
</evidence>
<evidence type="ECO:0008006" key="8">
    <source>
        <dbReference type="Google" id="ProtNLM"/>
    </source>
</evidence>
<reference evidence="6" key="3">
    <citation type="submission" date="2016-03" db="UniProtKB">
        <authorList>
            <consortium name="EnsemblProtists"/>
        </authorList>
    </citation>
    <scope>IDENTIFICATION</scope>
</reference>
<dbReference type="KEGG" id="gtt:GUITHDRAFT_98761"/>
<feature type="domain" description="C2" evidence="3">
    <location>
        <begin position="120"/>
        <end position="247"/>
    </location>
</feature>
<dbReference type="OMA" id="XVIAEEL"/>
<dbReference type="SMART" id="SM00327">
    <property type="entry name" value="VWA"/>
    <property type="match status" value="1"/>
</dbReference>
<dbReference type="CDD" id="cd04047">
    <property type="entry name" value="C2B_Copine"/>
    <property type="match status" value="1"/>
</dbReference>
<dbReference type="GO" id="GO:0071277">
    <property type="term" value="P:cellular response to calcium ion"/>
    <property type="evidence" value="ECO:0007669"/>
    <property type="project" value="TreeGrafter"/>
</dbReference>
<dbReference type="PROSITE" id="PS50234">
    <property type="entry name" value="VWFA"/>
    <property type="match status" value="1"/>
</dbReference>
<dbReference type="InterPro" id="IPR037768">
    <property type="entry name" value="C2B_Copine"/>
</dbReference>
<feature type="domain" description="C2" evidence="3">
    <location>
        <begin position="1"/>
        <end position="113"/>
    </location>
</feature>
<dbReference type="STRING" id="905079.L1I5Z7"/>
<dbReference type="Pfam" id="PF00168">
    <property type="entry name" value="C2"/>
    <property type="match status" value="2"/>
</dbReference>
<dbReference type="SMART" id="SM00239">
    <property type="entry name" value="C2"/>
    <property type="match status" value="2"/>
</dbReference>
<keyword evidence="7" id="KW-1185">Reference proteome</keyword>
<dbReference type="PANTHER" id="PTHR10857">
    <property type="entry name" value="COPINE"/>
    <property type="match status" value="1"/>
</dbReference>
<evidence type="ECO:0000313" key="5">
    <source>
        <dbReference type="EMBL" id="EKX31693.1"/>
    </source>
</evidence>
<evidence type="ECO:0000313" key="6">
    <source>
        <dbReference type="EnsemblProtists" id="EKX31693"/>
    </source>
</evidence>
<proteinExistence type="inferred from homology"/>
<dbReference type="Gene3D" id="3.40.50.410">
    <property type="entry name" value="von Willebrand factor, type A domain"/>
    <property type="match status" value="1"/>
</dbReference>
<dbReference type="InterPro" id="IPR010734">
    <property type="entry name" value="Copine_C"/>
</dbReference>
<dbReference type="InterPro" id="IPR036465">
    <property type="entry name" value="vWFA_dom_sf"/>
</dbReference>
<accession>L1I5Z7</accession>
<dbReference type="OrthoDB" id="5855668at2759"/>
<dbReference type="InterPro" id="IPR002035">
    <property type="entry name" value="VWF_A"/>
</dbReference>
<dbReference type="GeneID" id="17288416"/>
<evidence type="ECO:0000256" key="2">
    <source>
        <dbReference type="ARBA" id="ARBA00022737"/>
    </source>
</evidence>
<reference evidence="5 7" key="1">
    <citation type="journal article" date="2012" name="Nature">
        <title>Algal genomes reveal evolutionary mosaicism and the fate of nucleomorphs.</title>
        <authorList>
            <consortium name="DOE Joint Genome Institute"/>
            <person name="Curtis B.A."/>
            <person name="Tanifuji G."/>
            <person name="Burki F."/>
            <person name="Gruber A."/>
            <person name="Irimia M."/>
            <person name="Maruyama S."/>
            <person name="Arias M.C."/>
            <person name="Ball S.G."/>
            <person name="Gile G.H."/>
            <person name="Hirakawa Y."/>
            <person name="Hopkins J.F."/>
            <person name="Kuo A."/>
            <person name="Rensing S.A."/>
            <person name="Schmutz J."/>
            <person name="Symeonidi A."/>
            <person name="Elias M."/>
            <person name="Eveleigh R.J."/>
            <person name="Herman E.K."/>
            <person name="Klute M.J."/>
            <person name="Nakayama T."/>
            <person name="Obornik M."/>
            <person name="Reyes-Prieto A."/>
            <person name="Armbrust E.V."/>
            <person name="Aves S.J."/>
            <person name="Beiko R.G."/>
            <person name="Coutinho P."/>
            <person name="Dacks J.B."/>
            <person name="Durnford D.G."/>
            <person name="Fast N.M."/>
            <person name="Green B.R."/>
            <person name="Grisdale C.J."/>
            <person name="Hempel F."/>
            <person name="Henrissat B."/>
            <person name="Hoppner M.P."/>
            <person name="Ishida K."/>
            <person name="Kim E."/>
            <person name="Koreny L."/>
            <person name="Kroth P.G."/>
            <person name="Liu Y."/>
            <person name="Malik S.B."/>
            <person name="Maier U.G."/>
            <person name="McRose D."/>
            <person name="Mock T."/>
            <person name="Neilson J.A."/>
            <person name="Onodera N.T."/>
            <person name="Poole A.M."/>
            <person name="Pritham E.J."/>
            <person name="Richards T.A."/>
            <person name="Rocap G."/>
            <person name="Roy S.W."/>
            <person name="Sarai C."/>
            <person name="Schaack S."/>
            <person name="Shirato S."/>
            <person name="Slamovits C.H."/>
            <person name="Spencer D.F."/>
            <person name="Suzuki S."/>
            <person name="Worden A.Z."/>
            <person name="Zauner S."/>
            <person name="Barry K."/>
            <person name="Bell C."/>
            <person name="Bharti A.K."/>
            <person name="Crow J.A."/>
            <person name="Grimwood J."/>
            <person name="Kramer R."/>
            <person name="Lindquist E."/>
            <person name="Lucas S."/>
            <person name="Salamov A."/>
            <person name="McFadden G.I."/>
            <person name="Lane C.E."/>
            <person name="Keeling P.J."/>
            <person name="Gray M.W."/>
            <person name="Grigoriev I.V."/>
            <person name="Archibald J.M."/>
        </authorList>
    </citation>
    <scope>NUCLEOTIDE SEQUENCE</scope>
    <source>
        <strain evidence="5 7">CCMP2712</strain>
    </source>
</reference>
<dbReference type="SUPFAM" id="SSF49562">
    <property type="entry name" value="C2 domain (Calcium/lipid-binding domain, CaLB)"/>
    <property type="match status" value="2"/>
</dbReference>
<dbReference type="EMBL" id="JH993247">
    <property type="protein sequence ID" value="EKX31693.1"/>
    <property type="molecule type" value="Genomic_DNA"/>
</dbReference>
<dbReference type="PaxDb" id="55529-EKX31693"/>
<gene>
    <name evidence="5" type="ORF">GUITHDRAFT_98761</name>
</gene>
<evidence type="ECO:0000313" key="7">
    <source>
        <dbReference type="Proteomes" id="UP000011087"/>
    </source>
</evidence>
<feature type="domain" description="VWFA" evidence="4">
    <location>
        <begin position="283"/>
        <end position="498"/>
    </location>
</feature>
<evidence type="ECO:0000259" key="3">
    <source>
        <dbReference type="PROSITE" id="PS50004"/>
    </source>
</evidence>
<dbReference type="InterPro" id="IPR000008">
    <property type="entry name" value="C2_dom"/>
</dbReference>
<dbReference type="Gene3D" id="2.60.40.150">
    <property type="entry name" value="C2 domain"/>
    <property type="match status" value="2"/>
</dbReference>
<protein>
    <recommendedName>
        <fullName evidence="8">C2 domain-containing protein</fullName>
    </recommendedName>
</protein>
<comment type="similarity">
    <text evidence="1">Belongs to the copine family.</text>
</comment>
<dbReference type="Pfam" id="PF07002">
    <property type="entry name" value="Copine"/>
    <property type="match status" value="1"/>
</dbReference>
<dbReference type="InterPro" id="IPR045052">
    <property type="entry name" value="Copine"/>
</dbReference>
<dbReference type="RefSeq" id="XP_005818673.1">
    <property type="nucleotide sequence ID" value="XM_005818616.1"/>
</dbReference>
<dbReference type="PANTHER" id="PTHR10857:SF106">
    <property type="entry name" value="C2 DOMAIN-CONTAINING PROTEIN"/>
    <property type="match status" value="1"/>
</dbReference>
<dbReference type="PROSITE" id="PS50004">
    <property type="entry name" value="C2"/>
    <property type="match status" value="2"/>
</dbReference>
<dbReference type="HOGENOM" id="CLU_020452_3_1_1"/>
<dbReference type="GO" id="GO:0005544">
    <property type="term" value="F:calcium-dependent phospholipid binding"/>
    <property type="evidence" value="ECO:0007669"/>
    <property type="project" value="InterPro"/>
</dbReference>
<dbReference type="eggNOG" id="KOG1327">
    <property type="taxonomic scope" value="Eukaryota"/>
</dbReference>
<dbReference type="GO" id="GO:0005886">
    <property type="term" value="C:plasma membrane"/>
    <property type="evidence" value="ECO:0007669"/>
    <property type="project" value="TreeGrafter"/>
</dbReference>
<dbReference type="AlphaFoldDB" id="L1I5Z7"/>
<reference evidence="7" key="2">
    <citation type="submission" date="2012-11" db="EMBL/GenBank/DDBJ databases">
        <authorList>
            <person name="Kuo A."/>
            <person name="Curtis B.A."/>
            <person name="Tanifuji G."/>
            <person name="Burki F."/>
            <person name="Gruber A."/>
            <person name="Irimia M."/>
            <person name="Maruyama S."/>
            <person name="Arias M.C."/>
            <person name="Ball S.G."/>
            <person name="Gile G.H."/>
            <person name="Hirakawa Y."/>
            <person name="Hopkins J.F."/>
            <person name="Rensing S.A."/>
            <person name="Schmutz J."/>
            <person name="Symeonidi A."/>
            <person name="Elias M."/>
            <person name="Eveleigh R.J."/>
            <person name="Herman E.K."/>
            <person name="Klute M.J."/>
            <person name="Nakayama T."/>
            <person name="Obornik M."/>
            <person name="Reyes-Prieto A."/>
            <person name="Armbrust E.V."/>
            <person name="Aves S.J."/>
            <person name="Beiko R.G."/>
            <person name="Coutinho P."/>
            <person name="Dacks J.B."/>
            <person name="Durnford D.G."/>
            <person name="Fast N.M."/>
            <person name="Green B.R."/>
            <person name="Grisdale C."/>
            <person name="Hempe F."/>
            <person name="Henrissat B."/>
            <person name="Hoppner M.P."/>
            <person name="Ishida K.-I."/>
            <person name="Kim E."/>
            <person name="Koreny L."/>
            <person name="Kroth P.G."/>
            <person name="Liu Y."/>
            <person name="Malik S.-B."/>
            <person name="Maier U.G."/>
            <person name="McRose D."/>
            <person name="Mock T."/>
            <person name="Neilson J.A."/>
            <person name="Onodera N.T."/>
            <person name="Poole A.M."/>
            <person name="Pritham E.J."/>
            <person name="Richards T.A."/>
            <person name="Rocap G."/>
            <person name="Roy S.W."/>
            <person name="Sarai C."/>
            <person name="Schaack S."/>
            <person name="Shirato S."/>
            <person name="Slamovits C.H."/>
            <person name="Spencer D.F."/>
            <person name="Suzuki S."/>
            <person name="Worden A.Z."/>
            <person name="Zauner S."/>
            <person name="Barry K."/>
            <person name="Bell C."/>
            <person name="Bharti A.K."/>
            <person name="Crow J.A."/>
            <person name="Grimwood J."/>
            <person name="Kramer R."/>
            <person name="Lindquist E."/>
            <person name="Lucas S."/>
            <person name="Salamov A."/>
            <person name="McFadden G.I."/>
            <person name="Lane C.E."/>
            <person name="Keeling P.J."/>
            <person name="Gray M.W."/>
            <person name="Grigoriev I.V."/>
            <person name="Archibald J.M."/>
        </authorList>
    </citation>
    <scope>NUCLEOTIDE SEQUENCE</scope>
    <source>
        <strain evidence="7">CCMP2712</strain>
    </source>
</reference>
<dbReference type="CDD" id="cd04048">
    <property type="entry name" value="C2A_Copine"/>
    <property type="match status" value="1"/>
</dbReference>
<keyword evidence="2" id="KW-0677">Repeat</keyword>
<sequence length="532" mass="58868">MPGLTSHILLTISCKDLVSKDYTSKSDPICIVYERAADGAKQEVGRTEWIKDCKDPVFQTRIDIQYLFEKKQRLVFNVLDIDDPAKALDGDEIGSIECTLSKIIGSVKGKLTDKLKHSNGKETGSITIMSEEQGGRDKDVMYVEMRGVKLANKDGFMGKSDPYVKLIKLRKDGDTVEVYRSEAIDNDLNPKWKPFTVSMKDLCNGKQDEKFKLECWDEDPATKDDMIGWIETTFNELAEKKTVGLNDRPGGSTKEPGSIAVDRIHIIRYPTLYDYISNGCELTVSVAIDFTMSNGDPADPNSLHYIQPDGSLNQYEQAMIGVGEILVEYDQDKKIAVYGFGGVVAGHSEASHCFPLNGNINKPEVDDVAGLLAAYRSAISSTKLYGPTNFAPVIQQTIMHARECKKQAYHVLLILTDGDITDKQETIKAIVQASHEPMSVIIVGVGEETFEEMVMLDGDNGRLVDESGKASDRDIVQFVPFVSAKSKEDLASKVLGELPAQLLKYMCKHQRVPASWANSPYVLPGGDWARGL</sequence>
<name>L1I5Z7_GUITC</name>
<dbReference type="Proteomes" id="UP000011087">
    <property type="component" value="Unassembled WGS sequence"/>
</dbReference>
<organism evidence="5">
    <name type="scientific">Guillardia theta (strain CCMP2712)</name>
    <name type="common">Cryptophyte</name>
    <dbReference type="NCBI Taxonomy" id="905079"/>
    <lineage>
        <taxon>Eukaryota</taxon>
        <taxon>Cryptophyceae</taxon>
        <taxon>Pyrenomonadales</taxon>
        <taxon>Geminigeraceae</taxon>
        <taxon>Guillardia</taxon>
    </lineage>
</organism>
<dbReference type="InterPro" id="IPR035892">
    <property type="entry name" value="C2_domain_sf"/>
</dbReference>
<dbReference type="SUPFAM" id="SSF53300">
    <property type="entry name" value="vWA-like"/>
    <property type="match status" value="1"/>
</dbReference>